<evidence type="ECO:0000313" key="3">
    <source>
        <dbReference type="Proteomes" id="UP000823749"/>
    </source>
</evidence>
<comment type="caution">
    <text evidence="2">The sequence shown here is derived from an EMBL/GenBank/DDBJ whole genome shotgun (WGS) entry which is preliminary data.</text>
</comment>
<proteinExistence type="predicted"/>
<name>A0AAV6LFP0_9ERIC</name>
<dbReference type="EMBL" id="JACTNZ010000002">
    <property type="protein sequence ID" value="KAG5563494.1"/>
    <property type="molecule type" value="Genomic_DNA"/>
</dbReference>
<keyword evidence="3" id="KW-1185">Reference proteome</keyword>
<accession>A0AAV6LFP0</accession>
<keyword evidence="1" id="KW-0472">Membrane</keyword>
<feature type="transmembrane region" description="Helical" evidence="1">
    <location>
        <begin position="25"/>
        <end position="46"/>
    </location>
</feature>
<organism evidence="2 3">
    <name type="scientific">Rhododendron griersonianum</name>
    <dbReference type="NCBI Taxonomy" id="479676"/>
    <lineage>
        <taxon>Eukaryota</taxon>
        <taxon>Viridiplantae</taxon>
        <taxon>Streptophyta</taxon>
        <taxon>Embryophyta</taxon>
        <taxon>Tracheophyta</taxon>
        <taxon>Spermatophyta</taxon>
        <taxon>Magnoliopsida</taxon>
        <taxon>eudicotyledons</taxon>
        <taxon>Gunneridae</taxon>
        <taxon>Pentapetalae</taxon>
        <taxon>asterids</taxon>
        <taxon>Ericales</taxon>
        <taxon>Ericaceae</taxon>
        <taxon>Ericoideae</taxon>
        <taxon>Rhodoreae</taxon>
        <taxon>Rhododendron</taxon>
    </lineage>
</organism>
<evidence type="ECO:0000256" key="1">
    <source>
        <dbReference type="SAM" id="Phobius"/>
    </source>
</evidence>
<keyword evidence="1" id="KW-1133">Transmembrane helix</keyword>
<protein>
    <submittedName>
        <fullName evidence="2">Uncharacterized protein</fullName>
    </submittedName>
</protein>
<gene>
    <name evidence="2" type="ORF">RHGRI_006055</name>
</gene>
<evidence type="ECO:0000313" key="2">
    <source>
        <dbReference type="EMBL" id="KAG5563494.1"/>
    </source>
</evidence>
<dbReference type="AlphaFoldDB" id="A0AAV6LFP0"/>
<reference evidence="2" key="1">
    <citation type="submission" date="2020-08" db="EMBL/GenBank/DDBJ databases">
        <title>Plant Genome Project.</title>
        <authorList>
            <person name="Zhang R.-G."/>
        </authorList>
    </citation>
    <scope>NUCLEOTIDE SEQUENCE</scope>
    <source>
        <strain evidence="2">WSP0</strain>
        <tissue evidence="2">Leaf</tissue>
    </source>
</reference>
<keyword evidence="1" id="KW-0812">Transmembrane</keyword>
<dbReference type="Proteomes" id="UP000823749">
    <property type="component" value="Chromosome 2"/>
</dbReference>
<sequence>MHCSKHPQIFPQERTLECFPKLLHIYVYFMTWGCSLVLTVSIYPFAQISIKCMTHSLRLALSTFQELVFYTHRSGNLKMNLTTVYSKETMIRGSPTWAEFHNASSTSAGLERVVIQLCTTQKVPPWECANIIEDIRFVASSINCNFLGFLELEI</sequence>